<evidence type="ECO:0000256" key="1">
    <source>
        <dbReference type="SAM" id="MobiDB-lite"/>
    </source>
</evidence>
<reference evidence="2" key="1">
    <citation type="journal article" date="2015" name="Nature">
        <title>Complex archaea that bridge the gap between prokaryotes and eukaryotes.</title>
        <authorList>
            <person name="Spang A."/>
            <person name="Saw J.H."/>
            <person name="Jorgensen S.L."/>
            <person name="Zaremba-Niedzwiedzka K."/>
            <person name="Martijn J."/>
            <person name="Lind A.E."/>
            <person name="van Eijk R."/>
            <person name="Schleper C."/>
            <person name="Guy L."/>
            <person name="Ettema T.J."/>
        </authorList>
    </citation>
    <scope>NUCLEOTIDE SEQUENCE</scope>
</reference>
<proteinExistence type="predicted"/>
<comment type="caution">
    <text evidence="2">The sequence shown here is derived from an EMBL/GenBank/DDBJ whole genome shotgun (WGS) entry which is preliminary data.</text>
</comment>
<gene>
    <name evidence="2" type="ORF">LCGC14_0140970</name>
</gene>
<organism evidence="2">
    <name type="scientific">marine sediment metagenome</name>
    <dbReference type="NCBI Taxonomy" id="412755"/>
    <lineage>
        <taxon>unclassified sequences</taxon>
        <taxon>metagenomes</taxon>
        <taxon>ecological metagenomes</taxon>
    </lineage>
</organism>
<dbReference type="EMBL" id="LAZR01000049">
    <property type="protein sequence ID" value="KKN98856.1"/>
    <property type="molecule type" value="Genomic_DNA"/>
</dbReference>
<protein>
    <submittedName>
        <fullName evidence="2">Uncharacterized protein</fullName>
    </submittedName>
</protein>
<evidence type="ECO:0000313" key="2">
    <source>
        <dbReference type="EMBL" id="KKN98856.1"/>
    </source>
</evidence>
<name>A0A0F9XI67_9ZZZZ</name>
<feature type="region of interest" description="Disordered" evidence="1">
    <location>
        <begin position="278"/>
        <end position="303"/>
    </location>
</feature>
<accession>A0A0F9XI67</accession>
<feature type="compositionally biased region" description="Acidic residues" evidence="1">
    <location>
        <begin position="293"/>
        <end position="303"/>
    </location>
</feature>
<sequence>MSKDKNRKLSANSKALRVLGECIEQGLTDKRTQQRLVQECEYEWTLSTISRRRRAMGVVKKHGQQVNTTTAESPMMENVPYGMGDAEKSNWFRNQFKKTHLYKTIKKQFESEEVDVYLEDFGLLCCQFEDIVISEFMQIDDFLKHRLLIDGQLILKRSIQKQVSDIQEWFILNPKIKGEDKEAIQFRHVQQGQLDHRYKDLKVVNDRYDALVKERQKIYNSLAATRKDRLAELQGGKDTFFELVKAIQHSEEERSRHGRFAELTKLASEEIKGEFRKHVEFPDGSKSPVIMDSETDFGDDDDE</sequence>
<dbReference type="AlphaFoldDB" id="A0A0F9XI67"/>